<keyword evidence="4" id="KW-0676">Redox-active center</keyword>
<dbReference type="PANTHER" id="PTHR43110:SF1">
    <property type="entry name" value="THIOL PEROXIDASE"/>
    <property type="match status" value="1"/>
</dbReference>
<dbReference type="InterPro" id="IPR013740">
    <property type="entry name" value="Redoxin"/>
</dbReference>
<evidence type="ECO:0000256" key="1">
    <source>
        <dbReference type="ARBA" id="ARBA00022559"/>
    </source>
</evidence>
<keyword evidence="1" id="KW-0560">Oxidoreductase</keyword>
<evidence type="ECO:0000259" key="5">
    <source>
        <dbReference type="PROSITE" id="PS51352"/>
    </source>
</evidence>
<evidence type="ECO:0000256" key="2">
    <source>
        <dbReference type="ARBA" id="ARBA00022862"/>
    </source>
</evidence>
<dbReference type="HOGENOM" id="CLU_042529_12_0_9"/>
<organism evidence="6 7">
    <name type="scientific">Limosilactobacillus coleohominis 101-4-CHN</name>
    <dbReference type="NCBI Taxonomy" id="575594"/>
    <lineage>
        <taxon>Bacteria</taxon>
        <taxon>Bacillati</taxon>
        <taxon>Bacillota</taxon>
        <taxon>Bacilli</taxon>
        <taxon>Lactobacillales</taxon>
        <taxon>Lactobacillaceae</taxon>
        <taxon>Limosilactobacillus</taxon>
    </lineage>
</organism>
<keyword evidence="1" id="KW-0575">Peroxidase</keyword>
<dbReference type="eggNOG" id="COG2077">
    <property type="taxonomic scope" value="Bacteria"/>
</dbReference>
<dbReference type="NCBIfam" id="NF001808">
    <property type="entry name" value="PRK00522.1"/>
    <property type="match status" value="1"/>
</dbReference>
<dbReference type="RefSeq" id="WP_006916864.1">
    <property type="nucleotide sequence ID" value="NZ_GG698804.1"/>
</dbReference>
<evidence type="ECO:0000313" key="7">
    <source>
        <dbReference type="Proteomes" id="UP000003987"/>
    </source>
</evidence>
<dbReference type="InterPro" id="IPR002065">
    <property type="entry name" value="TPX"/>
</dbReference>
<dbReference type="Gene3D" id="3.40.30.10">
    <property type="entry name" value="Glutaredoxin"/>
    <property type="match status" value="1"/>
</dbReference>
<accession>C7XWM4</accession>
<gene>
    <name evidence="6" type="ORF">HMPREF0501_01027</name>
</gene>
<evidence type="ECO:0000313" key="6">
    <source>
        <dbReference type="EMBL" id="EEU30022.1"/>
    </source>
</evidence>
<dbReference type="EMBL" id="GG698804">
    <property type="protein sequence ID" value="EEU30022.1"/>
    <property type="molecule type" value="Genomic_DNA"/>
</dbReference>
<reference evidence="6 7" key="1">
    <citation type="submission" date="2009-06" db="EMBL/GenBank/DDBJ databases">
        <title>The Genome Sequence of Lactobacillus coleohominis strain 101-4-CHN.</title>
        <authorList>
            <consortium name="The Broad Institute Genome Sequencing Platform"/>
            <person name="Ward D."/>
            <person name="Young S.K."/>
            <person name="Zeng Q."/>
            <person name="Koehrsen M."/>
            <person name="Alvarado L."/>
            <person name="Berlin A."/>
            <person name="Borenstein D."/>
            <person name="Chen Z."/>
            <person name="Engels R."/>
            <person name="Freedman E."/>
            <person name="Gellesch M."/>
            <person name="Goldberg J."/>
            <person name="Griggs A."/>
            <person name="Gujja S."/>
            <person name="Heiman D."/>
            <person name="Hepburn T."/>
            <person name="Howarth C."/>
            <person name="Jen D."/>
            <person name="Larson L."/>
            <person name="Lewis B."/>
            <person name="Mehta T."/>
            <person name="Park D."/>
            <person name="Pearson M."/>
            <person name="Roberts A."/>
            <person name="Saif S."/>
            <person name="Shea T."/>
            <person name="Shenoy N."/>
            <person name="Sisk P."/>
            <person name="Stolte C."/>
            <person name="Sykes S."/>
            <person name="Walk T."/>
            <person name="White J."/>
            <person name="Yandava C."/>
            <person name="Liu Y."/>
            <person name="Xu Q."/>
            <person name="Lander E."/>
            <person name="Nusbaum C."/>
            <person name="Galagan J."/>
            <person name="Birren B."/>
        </authorList>
    </citation>
    <scope>NUCLEOTIDE SEQUENCE [LARGE SCALE GENOMIC DNA]</scope>
    <source>
        <strain evidence="6 7">101-4-CHN</strain>
    </source>
</reference>
<dbReference type="STRING" id="575594.HMPREF0501_01027"/>
<dbReference type="OrthoDB" id="9781543at2"/>
<dbReference type="PANTHER" id="PTHR43110">
    <property type="entry name" value="THIOL PEROXIDASE"/>
    <property type="match status" value="1"/>
</dbReference>
<dbReference type="SUPFAM" id="SSF52833">
    <property type="entry name" value="Thioredoxin-like"/>
    <property type="match status" value="1"/>
</dbReference>
<sequence length="164" mass="18556">MKITINGEQRQLVGNPPMVGEELPHFKVFDQNNEKVKTRFLFGKPTLLSVVPDINTPVCSLQTKKFNQTMDQFSGVNFLTISTNRIEDQQKWCAAEGVKKMKLVSDYEQSFGYAMNLLIPDEGVLARSVWVVDANGKIVYRQIVSELTDEPDYDAALAELKKLL</sequence>
<dbReference type="PROSITE" id="PS51352">
    <property type="entry name" value="THIOREDOXIN_2"/>
    <property type="match status" value="1"/>
</dbReference>
<dbReference type="GO" id="GO:0008379">
    <property type="term" value="F:thioredoxin peroxidase activity"/>
    <property type="evidence" value="ECO:0007669"/>
    <property type="project" value="InterPro"/>
</dbReference>
<keyword evidence="3" id="KW-1015">Disulfide bond</keyword>
<dbReference type="CDD" id="cd03014">
    <property type="entry name" value="PRX_Atyp2cys"/>
    <property type="match status" value="1"/>
</dbReference>
<dbReference type="AlphaFoldDB" id="C7XWM4"/>
<proteinExistence type="predicted"/>
<feature type="domain" description="Thioredoxin" evidence="5">
    <location>
        <begin position="17"/>
        <end position="164"/>
    </location>
</feature>
<dbReference type="Proteomes" id="UP000003987">
    <property type="component" value="Unassembled WGS sequence"/>
</dbReference>
<keyword evidence="7" id="KW-1185">Reference proteome</keyword>
<evidence type="ECO:0000256" key="3">
    <source>
        <dbReference type="ARBA" id="ARBA00023157"/>
    </source>
</evidence>
<evidence type="ECO:0000256" key="4">
    <source>
        <dbReference type="ARBA" id="ARBA00023284"/>
    </source>
</evidence>
<dbReference type="InterPro" id="IPR036249">
    <property type="entry name" value="Thioredoxin-like_sf"/>
</dbReference>
<protein>
    <submittedName>
        <fullName evidence="6">Redoxin family protein</fullName>
    </submittedName>
</protein>
<dbReference type="InterPro" id="IPR050455">
    <property type="entry name" value="Tpx_Peroxidase_subfamily"/>
</dbReference>
<name>C7XWM4_9LACO</name>
<keyword evidence="2" id="KW-0049">Antioxidant</keyword>
<dbReference type="Pfam" id="PF08534">
    <property type="entry name" value="Redoxin"/>
    <property type="match status" value="1"/>
</dbReference>
<dbReference type="InterPro" id="IPR013766">
    <property type="entry name" value="Thioredoxin_domain"/>
</dbReference>